<gene>
    <name evidence="3" type="ORF">P9B03_02825</name>
</gene>
<dbReference type="PANTHER" id="PTHR37293:SF9">
    <property type="entry name" value="PHI ETA ORF 22-LIKE PROTEIN"/>
    <property type="match status" value="1"/>
</dbReference>
<comment type="caution">
    <text evidence="3">The sequence shown here is derived from an EMBL/GenBank/DDBJ whole genome shotgun (WGS) entry which is preliminary data.</text>
</comment>
<dbReference type="Gene3D" id="1.10.10.630">
    <property type="entry name" value="DnaD domain-like"/>
    <property type="match status" value="1"/>
</dbReference>
<dbReference type="InterPro" id="IPR006343">
    <property type="entry name" value="DnaB/C_C"/>
</dbReference>
<dbReference type="SUPFAM" id="SSF158499">
    <property type="entry name" value="DnaD domain-like"/>
    <property type="match status" value="1"/>
</dbReference>
<dbReference type="RefSeq" id="WP_326121735.1">
    <property type="nucleotide sequence ID" value="NZ_JARSFG010000003.1"/>
</dbReference>
<proteinExistence type="inferred from homology"/>
<name>A0AAW9NI32_9BACL</name>
<sequence length="298" mass="34682">MKTIVRVEKNKNYTVINNTSLYDHRLSWKAKAIHVFMLSKPDDWTFYNTELMQWAKDGENAFSSGFKELKQHGYVKKERRRNQSGKFEWVTVVYEVPQNDEPSSDLPHMENASVVEPSMEKPSVENQELLNTNLVSTNLLNTDLLKNNDEQAAAINALTFYHENGFGSLSSYIREKLVAWIDAMGEELVIHAMKLAIENNVIRWNYVETILKGWSQQNVKTLAQAEEAKRRFAMTKNKHAQQKQGSYVEIVPEWFHKTPSQKALESSVKNEEMDIEAEAEKLFRAYRESTKRWKELSK</sequence>
<comment type="similarity">
    <text evidence="1">Belongs to the DnaB/DnaD family.</text>
</comment>
<protein>
    <submittedName>
        <fullName evidence="3">DnaD domain protein</fullName>
    </submittedName>
</protein>
<dbReference type="PANTHER" id="PTHR37293">
    <property type="entry name" value="PHAGE REPLICATION PROTEIN-RELATED"/>
    <property type="match status" value="1"/>
</dbReference>
<keyword evidence="4" id="KW-1185">Reference proteome</keyword>
<dbReference type="Proteomes" id="UP001344888">
    <property type="component" value="Unassembled WGS sequence"/>
</dbReference>
<reference evidence="3 4" key="1">
    <citation type="submission" date="2023-03" db="EMBL/GenBank/DDBJ databases">
        <title>Bacillus Genome Sequencing.</title>
        <authorList>
            <person name="Dunlap C."/>
        </authorList>
    </citation>
    <scope>NUCLEOTIDE SEQUENCE [LARGE SCALE GENOMIC DNA]</scope>
    <source>
        <strain evidence="3 4">B-59205</strain>
    </source>
</reference>
<evidence type="ECO:0000313" key="4">
    <source>
        <dbReference type="Proteomes" id="UP001344888"/>
    </source>
</evidence>
<dbReference type="EMBL" id="JARSFG010000003">
    <property type="protein sequence ID" value="MEC1177407.1"/>
    <property type="molecule type" value="Genomic_DNA"/>
</dbReference>
<dbReference type="NCBIfam" id="TIGR01446">
    <property type="entry name" value="DnaD_dom"/>
    <property type="match status" value="1"/>
</dbReference>
<dbReference type="Pfam" id="PF07261">
    <property type="entry name" value="DnaB_2"/>
    <property type="match status" value="1"/>
</dbReference>
<evidence type="ECO:0000313" key="3">
    <source>
        <dbReference type="EMBL" id="MEC1177407.1"/>
    </source>
</evidence>
<feature type="domain" description="DnaB/C C-terminal" evidence="2">
    <location>
        <begin position="160"/>
        <end position="228"/>
    </location>
</feature>
<evidence type="ECO:0000256" key="1">
    <source>
        <dbReference type="ARBA" id="ARBA00093462"/>
    </source>
</evidence>
<organism evidence="3 4">
    <name type="scientific">Metasolibacillus meyeri</name>
    <dbReference type="NCBI Taxonomy" id="1071052"/>
    <lineage>
        <taxon>Bacteria</taxon>
        <taxon>Bacillati</taxon>
        <taxon>Bacillota</taxon>
        <taxon>Bacilli</taxon>
        <taxon>Bacillales</taxon>
        <taxon>Caryophanaceae</taxon>
        <taxon>Metasolibacillus</taxon>
    </lineage>
</organism>
<accession>A0AAW9NI32</accession>
<evidence type="ECO:0000259" key="2">
    <source>
        <dbReference type="Pfam" id="PF07261"/>
    </source>
</evidence>
<dbReference type="InterPro" id="IPR034829">
    <property type="entry name" value="DnaD-like_sf"/>
</dbReference>
<dbReference type="InterPro" id="IPR053162">
    <property type="entry name" value="DnaD"/>
</dbReference>
<dbReference type="AlphaFoldDB" id="A0AAW9NI32"/>